<proteinExistence type="predicted"/>
<organism evidence="1 2">
    <name type="scientific">Hymenobacter oligotrophus</name>
    <dbReference type="NCBI Taxonomy" id="2319843"/>
    <lineage>
        <taxon>Bacteria</taxon>
        <taxon>Pseudomonadati</taxon>
        <taxon>Bacteroidota</taxon>
        <taxon>Cytophagia</taxon>
        <taxon>Cytophagales</taxon>
        <taxon>Hymenobacteraceae</taxon>
        <taxon>Hymenobacter</taxon>
    </lineage>
</organism>
<sequence>MKLVPTLFLSEAADKRRRWVALAVAAQVLFILLVAGAGSAISSYGRAVVLRTSPVDPRDLLYGDYVTLNYDISQLPRPLWRGSEAPRRHRPVYVELRPTPAGYYEAVAVYPAEPASLPADHVALRGWIVNVWRQGLQLRYGLERYYVPEGEGRKLERRAGRQPLLVHVSVAPWDQSRITRVETTPKQAERP</sequence>
<dbReference type="Pfam" id="PF14345">
    <property type="entry name" value="GDYXXLXY"/>
    <property type="match status" value="1"/>
</dbReference>
<keyword evidence="2" id="KW-1185">Reference proteome</keyword>
<dbReference type="Proteomes" id="UP000262802">
    <property type="component" value="Chromosome"/>
</dbReference>
<evidence type="ECO:0008006" key="3">
    <source>
        <dbReference type="Google" id="ProtNLM"/>
    </source>
</evidence>
<evidence type="ECO:0000313" key="2">
    <source>
        <dbReference type="Proteomes" id="UP000262802"/>
    </source>
</evidence>
<dbReference type="EMBL" id="CP032317">
    <property type="protein sequence ID" value="AYA37736.1"/>
    <property type="molecule type" value="Genomic_DNA"/>
</dbReference>
<dbReference type="OrthoDB" id="4868247at2"/>
<name>A0A3B7REQ4_9BACT</name>
<dbReference type="AlphaFoldDB" id="A0A3B7REQ4"/>
<reference evidence="1 2" key="1">
    <citation type="submission" date="2018-09" db="EMBL/GenBank/DDBJ databases">
        <title>Hymenobacter medium sp. nov., isolated from R2A medium.</title>
        <authorList>
            <person name="Yingchao G."/>
        </authorList>
    </citation>
    <scope>NUCLEOTIDE SEQUENCE [LARGE SCALE GENOMIC DNA]</scope>
    <source>
        <strain evidence="2">sh-6</strain>
    </source>
</reference>
<accession>A0A3B7REQ4</accession>
<gene>
    <name evidence="1" type="ORF">D3Y59_12170</name>
</gene>
<dbReference type="InterPro" id="IPR025833">
    <property type="entry name" value="GDYXXLXY"/>
</dbReference>
<protein>
    <recommendedName>
        <fullName evidence="3">GDYXXLXY domain-containing protein</fullName>
    </recommendedName>
</protein>
<evidence type="ECO:0000313" key="1">
    <source>
        <dbReference type="EMBL" id="AYA37736.1"/>
    </source>
</evidence>
<dbReference type="KEGG" id="hyh:D3Y59_12170"/>
<dbReference type="RefSeq" id="WP_119445301.1">
    <property type="nucleotide sequence ID" value="NZ_CP032317.1"/>
</dbReference>